<evidence type="ECO:0000256" key="2">
    <source>
        <dbReference type="ARBA" id="ARBA00022771"/>
    </source>
</evidence>
<dbReference type="GeneID" id="115008588"/>
<dbReference type="Pfam" id="PF13639">
    <property type="entry name" value="zf-RING_2"/>
    <property type="match status" value="1"/>
</dbReference>
<accession>A0A6J2PPP1</accession>
<dbReference type="KEGG" id="cgob:115008588"/>
<keyword evidence="2 4" id="KW-0863">Zinc-finger</keyword>
<feature type="coiled-coil region" evidence="5">
    <location>
        <begin position="209"/>
        <end position="278"/>
    </location>
</feature>
<evidence type="ECO:0000259" key="7">
    <source>
        <dbReference type="PROSITE" id="PS50089"/>
    </source>
</evidence>
<dbReference type="PANTHER" id="PTHR46569">
    <property type="entry name" value="E3 UBIQUITIN-PROTEIN LIGASE TRAIP"/>
    <property type="match status" value="1"/>
</dbReference>
<keyword evidence="3" id="KW-0862">Zinc</keyword>
<dbReference type="InterPro" id="IPR013083">
    <property type="entry name" value="Znf_RING/FYVE/PHD"/>
</dbReference>
<evidence type="ECO:0000313" key="9">
    <source>
        <dbReference type="RefSeq" id="XP_029288138.1"/>
    </source>
</evidence>
<dbReference type="GO" id="GO:0005634">
    <property type="term" value="C:nucleus"/>
    <property type="evidence" value="ECO:0007669"/>
    <property type="project" value="TreeGrafter"/>
</dbReference>
<dbReference type="InterPro" id="IPR001841">
    <property type="entry name" value="Znf_RING"/>
</dbReference>
<feature type="compositionally biased region" description="Basic and acidic residues" evidence="6">
    <location>
        <begin position="352"/>
        <end position="367"/>
    </location>
</feature>
<dbReference type="CTD" id="10293"/>
<proteinExistence type="predicted"/>
<gene>
    <name evidence="9" type="primary">traip</name>
</gene>
<evidence type="ECO:0000256" key="3">
    <source>
        <dbReference type="ARBA" id="ARBA00022833"/>
    </source>
</evidence>
<feature type="region of interest" description="Disordered" evidence="6">
    <location>
        <begin position="340"/>
        <end position="368"/>
    </location>
</feature>
<evidence type="ECO:0000313" key="8">
    <source>
        <dbReference type="Proteomes" id="UP000504630"/>
    </source>
</evidence>
<dbReference type="GO" id="GO:0090734">
    <property type="term" value="C:site of DNA damage"/>
    <property type="evidence" value="ECO:0007669"/>
    <property type="project" value="TreeGrafter"/>
</dbReference>
<sequence length="449" mass="51460">MPIRAYCTICSDFFDHSRDVAAIHCGHTFHYDCLLQWFQTAPTKTCPQCRKQVSTRHIINKLYFDIGGEEERGTVDPESLQNELGRMKVLLSSKERDWRDRQNVLDSLKDTVDKQKRDLDSVRKEIMEKEMLCSALRKQMTYLETQHNETQAAKEETRRLRTRMKTFESLDVLLQGQRSEVESMITDMGVSQAAVEQLSIYCISLKKEYDNLKGSLKSSNDMCEKLKREVLSSNNKLHKAIMEVNQTKEDMKSLQNDLANADKEISSLKKKVEFLQRTLSTPTRTNEALSRLVFESPAPMQLKQPCLHNPADSEDIDLNMTYDVTTPDDMVKKPKFQAKKMRLDPSVSPVSKHSEKSSSLSKARDEGGSMDPFFRNSLLFRKKIFGSMLDPQRKPGVMRSGYDGLGGRTKFIQPSPLSEIRPLVKAKRKKVTRPQPKISTCLTLDGFLE</sequence>
<protein>
    <submittedName>
        <fullName evidence="9">E3 ubiquitin-protein ligase TRAIP</fullName>
    </submittedName>
</protein>
<dbReference type="GO" id="GO:0031297">
    <property type="term" value="P:replication fork processing"/>
    <property type="evidence" value="ECO:0007669"/>
    <property type="project" value="TreeGrafter"/>
</dbReference>
<organism evidence="8 9">
    <name type="scientific">Cottoperca gobio</name>
    <name type="common">Frogmouth</name>
    <name type="synonym">Aphritis gobio</name>
    <dbReference type="NCBI Taxonomy" id="56716"/>
    <lineage>
        <taxon>Eukaryota</taxon>
        <taxon>Metazoa</taxon>
        <taxon>Chordata</taxon>
        <taxon>Craniata</taxon>
        <taxon>Vertebrata</taxon>
        <taxon>Euteleostomi</taxon>
        <taxon>Actinopterygii</taxon>
        <taxon>Neopterygii</taxon>
        <taxon>Teleostei</taxon>
        <taxon>Neoteleostei</taxon>
        <taxon>Acanthomorphata</taxon>
        <taxon>Eupercaria</taxon>
        <taxon>Perciformes</taxon>
        <taxon>Notothenioidei</taxon>
        <taxon>Bovichtidae</taxon>
        <taxon>Cottoperca</taxon>
    </lineage>
</organism>
<dbReference type="AlphaFoldDB" id="A0A6J2PPP1"/>
<keyword evidence="5" id="KW-0175">Coiled coil</keyword>
<dbReference type="GO" id="GO:0016567">
    <property type="term" value="P:protein ubiquitination"/>
    <property type="evidence" value="ECO:0007669"/>
    <property type="project" value="TreeGrafter"/>
</dbReference>
<reference evidence="9" key="1">
    <citation type="submission" date="2025-08" db="UniProtKB">
        <authorList>
            <consortium name="RefSeq"/>
        </authorList>
    </citation>
    <scope>IDENTIFICATION</scope>
</reference>
<dbReference type="Proteomes" id="UP000504630">
    <property type="component" value="Chromosome 5"/>
</dbReference>
<feature type="domain" description="RING-type" evidence="7">
    <location>
        <begin position="7"/>
        <end position="50"/>
    </location>
</feature>
<evidence type="ECO:0000256" key="5">
    <source>
        <dbReference type="SAM" id="Coils"/>
    </source>
</evidence>
<keyword evidence="1" id="KW-0479">Metal-binding</keyword>
<keyword evidence="8" id="KW-1185">Reference proteome</keyword>
<dbReference type="SUPFAM" id="SSF57850">
    <property type="entry name" value="RING/U-box"/>
    <property type="match status" value="1"/>
</dbReference>
<dbReference type="InParanoid" id="A0A6J2PPP1"/>
<dbReference type="Gene3D" id="3.30.40.10">
    <property type="entry name" value="Zinc/RING finger domain, C3HC4 (zinc finger)"/>
    <property type="match status" value="1"/>
</dbReference>
<dbReference type="Gene3D" id="1.10.287.1490">
    <property type="match status" value="1"/>
</dbReference>
<name>A0A6J2PPP1_COTGO</name>
<dbReference type="PANTHER" id="PTHR46569:SF1">
    <property type="entry name" value="E3 UBIQUITIN-PROTEIN LIGASE RFWD3-RELATED"/>
    <property type="match status" value="1"/>
</dbReference>
<dbReference type="CDD" id="cd16480">
    <property type="entry name" value="RING-H2_TRAIP"/>
    <property type="match status" value="1"/>
</dbReference>
<dbReference type="GO" id="GO:0061630">
    <property type="term" value="F:ubiquitin protein ligase activity"/>
    <property type="evidence" value="ECO:0007669"/>
    <property type="project" value="TreeGrafter"/>
</dbReference>
<dbReference type="InterPro" id="IPR052639">
    <property type="entry name" value="TRAIP_ubiq-protein_ligase"/>
</dbReference>
<evidence type="ECO:0000256" key="1">
    <source>
        <dbReference type="ARBA" id="ARBA00022723"/>
    </source>
</evidence>
<dbReference type="SUPFAM" id="SSF58100">
    <property type="entry name" value="Bacterial hemolysins"/>
    <property type="match status" value="1"/>
</dbReference>
<dbReference type="GO" id="GO:0008270">
    <property type="term" value="F:zinc ion binding"/>
    <property type="evidence" value="ECO:0007669"/>
    <property type="project" value="UniProtKB-KW"/>
</dbReference>
<dbReference type="RefSeq" id="XP_029288138.1">
    <property type="nucleotide sequence ID" value="XM_029432278.1"/>
</dbReference>
<feature type="coiled-coil region" evidence="5">
    <location>
        <begin position="105"/>
        <end position="139"/>
    </location>
</feature>
<dbReference type="OrthoDB" id="8062037at2759"/>
<dbReference type="PROSITE" id="PS50089">
    <property type="entry name" value="ZF_RING_2"/>
    <property type="match status" value="1"/>
</dbReference>
<evidence type="ECO:0000256" key="4">
    <source>
        <dbReference type="PROSITE-ProRule" id="PRU00175"/>
    </source>
</evidence>
<evidence type="ECO:0000256" key="6">
    <source>
        <dbReference type="SAM" id="MobiDB-lite"/>
    </source>
</evidence>
<dbReference type="SMART" id="SM00184">
    <property type="entry name" value="RING"/>
    <property type="match status" value="1"/>
</dbReference>